<dbReference type="EMBL" id="CM037160">
    <property type="protein sequence ID" value="KAH7841013.1"/>
    <property type="molecule type" value="Genomic_DNA"/>
</dbReference>
<proteinExistence type="predicted"/>
<name>A0ACB7XJP6_9ERIC</name>
<comment type="caution">
    <text evidence="1">The sequence shown here is derived from an EMBL/GenBank/DDBJ whole genome shotgun (WGS) entry which is preliminary data.</text>
</comment>
<dbReference type="Proteomes" id="UP000828048">
    <property type="component" value="Chromosome 10"/>
</dbReference>
<organism evidence="1 2">
    <name type="scientific">Vaccinium darrowii</name>
    <dbReference type="NCBI Taxonomy" id="229202"/>
    <lineage>
        <taxon>Eukaryota</taxon>
        <taxon>Viridiplantae</taxon>
        <taxon>Streptophyta</taxon>
        <taxon>Embryophyta</taxon>
        <taxon>Tracheophyta</taxon>
        <taxon>Spermatophyta</taxon>
        <taxon>Magnoliopsida</taxon>
        <taxon>eudicotyledons</taxon>
        <taxon>Gunneridae</taxon>
        <taxon>Pentapetalae</taxon>
        <taxon>asterids</taxon>
        <taxon>Ericales</taxon>
        <taxon>Ericaceae</taxon>
        <taxon>Vaccinioideae</taxon>
        <taxon>Vaccinieae</taxon>
        <taxon>Vaccinium</taxon>
    </lineage>
</organism>
<evidence type="ECO:0000313" key="1">
    <source>
        <dbReference type="EMBL" id="KAH7841013.1"/>
    </source>
</evidence>
<protein>
    <submittedName>
        <fullName evidence="1">Uncharacterized protein</fullName>
    </submittedName>
</protein>
<keyword evidence="2" id="KW-1185">Reference proteome</keyword>
<accession>A0ACB7XJP6</accession>
<evidence type="ECO:0000313" key="2">
    <source>
        <dbReference type="Proteomes" id="UP000828048"/>
    </source>
</evidence>
<reference evidence="1 2" key="1">
    <citation type="journal article" date="2021" name="Hortic Res">
        <title>High-quality reference genome and annotation aids understanding of berry development for evergreen blueberry (Vaccinium darrowii).</title>
        <authorList>
            <person name="Yu J."/>
            <person name="Hulse-Kemp A.M."/>
            <person name="Babiker E."/>
            <person name="Staton M."/>
        </authorList>
    </citation>
    <scope>NUCLEOTIDE SEQUENCE [LARGE SCALE GENOMIC DNA]</scope>
    <source>
        <strain evidence="2">cv. NJ 8807/NJ 8810</strain>
        <tissue evidence="1">Young leaf</tissue>
    </source>
</reference>
<sequence length="269" mass="30523">MLPGEGKKPANEGNEKEKQTRRLWSVKEDEALLACMLEEYKDGVKWKAKNGFKSGFFGAVETLIHKMLPGTTIRATPNIESKVKNWKEKYGLLADMQRLSGFSWNHDTNAIIVDLPDVWDDYVKFHPKANGMNGKAFPMFQQWQVLFGKDRATGEMAEDPPEIRDDVSDEDIEPPVYEESFVGTNECYTPRFANCDFVFGGGTFVDLSVGGSQGANLTTPTSNVPTPNAYVGNPPPPPRPRRLKRCQRPRQSKRHLMMPLEVTWWRAKR</sequence>
<gene>
    <name evidence="1" type="ORF">Vadar_024503</name>
</gene>